<dbReference type="Proteomes" id="UP001597493">
    <property type="component" value="Unassembled WGS sequence"/>
</dbReference>
<organism evidence="1 2">
    <name type="scientific">Paenibacillus thailandensis</name>
    <dbReference type="NCBI Taxonomy" id="393250"/>
    <lineage>
        <taxon>Bacteria</taxon>
        <taxon>Bacillati</taxon>
        <taxon>Bacillota</taxon>
        <taxon>Bacilli</taxon>
        <taxon>Bacillales</taxon>
        <taxon>Paenibacillaceae</taxon>
        <taxon>Paenibacillus</taxon>
    </lineage>
</organism>
<proteinExistence type="predicted"/>
<dbReference type="Pfam" id="PF09932">
    <property type="entry name" value="DUF2164"/>
    <property type="match status" value="1"/>
</dbReference>
<dbReference type="EMBL" id="JBHUMY010000033">
    <property type="protein sequence ID" value="MFD2662929.1"/>
    <property type="molecule type" value="Genomic_DNA"/>
</dbReference>
<dbReference type="RefSeq" id="WP_379278009.1">
    <property type="nucleotide sequence ID" value="NZ_JBHUGT010000037.1"/>
</dbReference>
<evidence type="ECO:0000313" key="1">
    <source>
        <dbReference type="EMBL" id="MFD2662929.1"/>
    </source>
</evidence>
<gene>
    <name evidence="1" type="ORF">ACFSW5_21980</name>
</gene>
<accession>A0ABW5R2K1</accession>
<dbReference type="InterPro" id="IPR018680">
    <property type="entry name" value="DUF2164"/>
</dbReference>
<sequence length="90" mass="10464">MTPIMGMKFPREQKEEMVSRIQRYFELERSETLGSIAAEQLLDFMIRELGPFVYNQAIQDARRTVVERMQAMEDELYALEKSLSGGRSGK</sequence>
<name>A0ABW5R2K1_9BACL</name>
<reference evidence="2" key="1">
    <citation type="journal article" date="2019" name="Int. J. Syst. Evol. Microbiol.">
        <title>The Global Catalogue of Microorganisms (GCM) 10K type strain sequencing project: providing services to taxonomists for standard genome sequencing and annotation.</title>
        <authorList>
            <consortium name="The Broad Institute Genomics Platform"/>
            <consortium name="The Broad Institute Genome Sequencing Center for Infectious Disease"/>
            <person name="Wu L."/>
            <person name="Ma J."/>
        </authorList>
    </citation>
    <scope>NUCLEOTIDE SEQUENCE [LARGE SCALE GENOMIC DNA]</scope>
    <source>
        <strain evidence="2">TISTR 1827</strain>
    </source>
</reference>
<evidence type="ECO:0000313" key="2">
    <source>
        <dbReference type="Proteomes" id="UP001597493"/>
    </source>
</evidence>
<comment type="caution">
    <text evidence="1">The sequence shown here is derived from an EMBL/GenBank/DDBJ whole genome shotgun (WGS) entry which is preliminary data.</text>
</comment>
<protein>
    <submittedName>
        <fullName evidence="1">DUF2164 domain-containing protein</fullName>
    </submittedName>
</protein>
<keyword evidence="2" id="KW-1185">Reference proteome</keyword>